<protein>
    <submittedName>
        <fullName evidence="1">Uncharacterized protein</fullName>
    </submittedName>
</protein>
<accession>A0A4R1N5V1</accession>
<evidence type="ECO:0000313" key="1">
    <source>
        <dbReference type="EMBL" id="TCL01490.1"/>
    </source>
</evidence>
<gene>
    <name evidence="1" type="ORF">BXY66_2805</name>
</gene>
<dbReference type="EMBL" id="SMGR01000002">
    <property type="protein sequence ID" value="TCL01490.1"/>
    <property type="molecule type" value="Genomic_DNA"/>
</dbReference>
<dbReference type="AlphaFoldDB" id="A0A4R1N5V1"/>
<reference evidence="1 2" key="1">
    <citation type="submission" date="2019-03" db="EMBL/GenBank/DDBJ databases">
        <title>Genomic Encyclopedia of Archaeal and Bacterial Type Strains, Phase II (KMG-II): from individual species to whole genera.</title>
        <authorList>
            <person name="Goeker M."/>
        </authorList>
    </citation>
    <scope>NUCLEOTIDE SEQUENCE [LARGE SCALE GENOMIC DNA]</scope>
    <source>
        <strain evidence="1 2">DSM 26433</strain>
    </source>
</reference>
<sequence length="45" mass="5272">MYFNLCRTTETSHKPMVIPNLMFRKRGKTRISGELLPMTPSWTSN</sequence>
<name>A0A4R1N5V1_9RHOB</name>
<evidence type="ECO:0000313" key="2">
    <source>
        <dbReference type="Proteomes" id="UP000295673"/>
    </source>
</evidence>
<keyword evidence="2" id="KW-1185">Reference proteome</keyword>
<comment type="caution">
    <text evidence="1">The sequence shown here is derived from an EMBL/GenBank/DDBJ whole genome shotgun (WGS) entry which is preliminary data.</text>
</comment>
<proteinExistence type="predicted"/>
<dbReference type="Proteomes" id="UP000295673">
    <property type="component" value="Unassembled WGS sequence"/>
</dbReference>
<organism evidence="1 2">
    <name type="scientific">Shimia isoporae</name>
    <dbReference type="NCBI Taxonomy" id="647720"/>
    <lineage>
        <taxon>Bacteria</taxon>
        <taxon>Pseudomonadati</taxon>
        <taxon>Pseudomonadota</taxon>
        <taxon>Alphaproteobacteria</taxon>
        <taxon>Rhodobacterales</taxon>
        <taxon>Roseobacteraceae</taxon>
    </lineage>
</organism>